<dbReference type="EMBL" id="JANAVB010040417">
    <property type="protein sequence ID" value="KAJ6798163.1"/>
    <property type="molecule type" value="Genomic_DNA"/>
</dbReference>
<dbReference type="PANTHER" id="PTHR46922:SF3">
    <property type="entry name" value="HEAT SHOCK PROTEIN"/>
    <property type="match status" value="1"/>
</dbReference>
<organism evidence="1 2">
    <name type="scientific">Iris pallida</name>
    <name type="common">Sweet iris</name>
    <dbReference type="NCBI Taxonomy" id="29817"/>
    <lineage>
        <taxon>Eukaryota</taxon>
        <taxon>Viridiplantae</taxon>
        <taxon>Streptophyta</taxon>
        <taxon>Embryophyta</taxon>
        <taxon>Tracheophyta</taxon>
        <taxon>Spermatophyta</taxon>
        <taxon>Magnoliopsida</taxon>
        <taxon>Liliopsida</taxon>
        <taxon>Asparagales</taxon>
        <taxon>Iridaceae</taxon>
        <taxon>Iridoideae</taxon>
        <taxon>Irideae</taxon>
        <taxon>Iris</taxon>
    </lineage>
</organism>
<comment type="caution">
    <text evidence="1">The sequence shown here is derived from an EMBL/GenBank/DDBJ whole genome shotgun (WGS) entry which is preliminary data.</text>
</comment>
<evidence type="ECO:0000313" key="1">
    <source>
        <dbReference type="EMBL" id="KAJ6798163.1"/>
    </source>
</evidence>
<reference evidence="1" key="2">
    <citation type="submission" date="2023-04" db="EMBL/GenBank/DDBJ databases">
        <authorList>
            <person name="Bruccoleri R.E."/>
            <person name="Oakeley E.J."/>
            <person name="Faust A.-M."/>
            <person name="Dessus-Babus S."/>
            <person name="Altorfer M."/>
            <person name="Burckhardt D."/>
            <person name="Oertli M."/>
            <person name="Naumann U."/>
            <person name="Petersen F."/>
            <person name="Wong J."/>
        </authorList>
    </citation>
    <scope>NUCLEOTIDE SEQUENCE</scope>
    <source>
        <strain evidence="1">GSM-AAB239-AS_SAM_17_03QT</strain>
        <tissue evidence="1">Leaf</tissue>
    </source>
</reference>
<keyword evidence="2" id="KW-1185">Reference proteome</keyword>
<proteinExistence type="predicted"/>
<accession>A0AAX6E2I2</accession>
<dbReference type="PANTHER" id="PTHR46922">
    <property type="entry name" value="DHHA1 DOMAIN PROTEIN"/>
    <property type="match status" value="1"/>
</dbReference>
<dbReference type="Proteomes" id="UP001140949">
    <property type="component" value="Unassembled WGS sequence"/>
</dbReference>
<sequence>MLLWRAATMIPKPSSSFFRPTRGFRSQAALDSLHSHAPSRTLVLYNYPSFSGAYAALFAHLYLSRLPLPFLPLPFSSVEPLRLEDFRSGGIETCYLLDFIGPNNFALGLSTIIPRVIAFDHRQSSLARVSKFEQCPENLELRIDTNKSSTRAVHDYFMERIAEMNAPLEEDRALVKGEYRDRVENVMRYIDDADLRQWELPDIGAFNIGLKEVRPMLNCITNPYVFEQLLEIDSGDLISKGKEYVSSRRVAASKLLGNAFKIRLGRGLYGECLAIRADGNSDLSHEIALELSSRSASAGLRPIGAVVFMQRGNLKMCLRSTDSSIDTSEIAKAYGGGGNPNSSSFIIRMDEYNQWTAVNSC</sequence>
<evidence type="ECO:0000313" key="2">
    <source>
        <dbReference type="Proteomes" id="UP001140949"/>
    </source>
</evidence>
<gene>
    <name evidence="1" type="ORF">M6B38_213755</name>
</gene>
<name>A0AAX6E2I2_IRIPA</name>
<reference evidence="1" key="1">
    <citation type="journal article" date="2023" name="GigaByte">
        <title>Genome assembly of the bearded iris, Iris pallida Lam.</title>
        <authorList>
            <person name="Bruccoleri R.E."/>
            <person name="Oakeley E.J."/>
            <person name="Faust A.M.E."/>
            <person name="Altorfer M."/>
            <person name="Dessus-Babus S."/>
            <person name="Burckhardt D."/>
            <person name="Oertli M."/>
            <person name="Naumann U."/>
            <person name="Petersen F."/>
            <person name="Wong J."/>
        </authorList>
    </citation>
    <scope>NUCLEOTIDE SEQUENCE</scope>
    <source>
        <strain evidence="1">GSM-AAB239-AS_SAM_17_03QT</strain>
    </source>
</reference>
<protein>
    <submittedName>
        <fullName evidence="1">Uncharacterized protein</fullName>
    </submittedName>
</protein>
<dbReference type="AlphaFoldDB" id="A0AAX6E2I2"/>
<dbReference type="Gene3D" id="3.10.310.30">
    <property type="match status" value="1"/>
</dbReference>